<keyword evidence="1" id="KW-0472">Membrane</keyword>
<proteinExistence type="predicted"/>
<feature type="transmembrane region" description="Helical" evidence="1">
    <location>
        <begin position="132"/>
        <end position="151"/>
    </location>
</feature>
<reference evidence="2" key="1">
    <citation type="journal article" date="2015" name="Genome Announc.">
        <title>Draft Genome Sequence of Anaerolineae Strain TC1, a Novel Isolate from a Methanogenic Wastewater Treatment System.</title>
        <authorList>
            <person name="Matsuura N."/>
            <person name="Tourlousse D.M."/>
            <person name="Sun L."/>
            <person name="Toyonaga M."/>
            <person name="Kuroda K."/>
            <person name="Ohashi A."/>
            <person name="Cruz R."/>
            <person name="Yamaguchi T."/>
            <person name="Sekiguchi Y."/>
        </authorList>
    </citation>
    <scope>NUCLEOTIDE SEQUENCE [LARGE SCALE GENOMIC DNA]</scope>
    <source>
        <strain evidence="2">TC1</strain>
    </source>
</reference>
<dbReference type="RefSeq" id="WP_152024282.1">
    <property type="nucleotide sequence ID" value="NZ_DF968181.1"/>
</dbReference>
<evidence type="ECO:0000256" key="1">
    <source>
        <dbReference type="SAM" id="Phobius"/>
    </source>
</evidence>
<accession>A0A0S7BSL9</accession>
<sequence length="152" mass="16493">MVYDLRNHQIPTPLTVGGMVGAGVYALFNGLWAPVLLMIALTHVSDFNLREKRLAFAFTLSAFSAIFQPSAALICLLILVVWVLWEFGVLGGADVKLIIAAALVLGNPIFLIPISIVGGVQGVIASLQKKREIPFVVSIFCGTLLFVLYPYF</sequence>
<evidence type="ECO:0000313" key="3">
    <source>
        <dbReference type="Proteomes" id="UP000053370"/>
    </source>
</evidence>
<organism evidence="2">
    <name type="scientific">Flexilinea flocculi</name>
    <dbReference type="NCBI Taxonomy" id="1678840"/>
    <lineage>
        <taxon>Bacteria</taxon>
        <taxon>Bacillati</taxon>
        <taxon>Chloroflexota</taxon>
        <taxon>Anaerolineae</taxon>
        <taxon>Anaerolineales</taxon>
        <taxon>Anaerolineaceae</taxon>
        <taxon>Flexilinea</taxon>
    </lineage>
</organism>
<gene>
    <name evidence="2" type="ORF">ATC1_13864</name>
</gene>
<dbReference type="Gene3D" id="1.20.120.1220">
    <property type="match status" value="1"/>
</dbReference>
<keyword evidence="1" id="KW-1133">Transmembrane helix</keyword>
<keyword evidence="1" id="KW-0812">Transmembrane</keyword>
<dbReference type="Proteomes" id="UP000053370">
    <property type="component" value="Unassembled WGS sequence"/>
</dbReference>
<keyword evidence="3" id="KW-1185">Reference proteome</keyword>
<feature type="transmembrane region" description="Helical" evidence="1">
    <location>
        <begin position="97"/>
        <end position="120"/>
    </location>
</feature>
<protein>
    <submittedName>
        <fullName evidence="2">Type IV leader peptidase family</fullName>
    </submittedName>
</protein>
<feature type="transmembrane region" description="Helical" evidence="1">
    <location>
        <begin position="20"/>
        <end position="42"/>
    </location>
</feature>
<feature type="transmembrane region" description="Helical" evidence="1">
    <location>
        <begin position="54"/>
        <end position="85"/>
    </location>
</feature>
<dbReference type="EMBL" id="DF968181">
    <property type="protein sequence ID" value="GAP40882.1"/>
    <property type="molecule type" value="Genomic_DNA"/>
</dbReference>
<dbReference type="AlphaFoldDB" id="A0A0S7BSL9"/>
<name>A0A0S7BSL9_9CHLR</name>
<dbReference type="STRING" id="1678840.ATC1_13864"/>
<evidence type="ECO:0000313" key="2">
    <source>
        <dbReference type="EMBL" id="GAP40882.1"/>
    </source>
</evidence>
<dbReference type="OrthoDB" id="166372at2"/>